<dbReference type="GO" id="GO:0047512">
    <property type="term" value="F:(S,S)-butanediol dehydrogenase activity"/>
    <property type="evidence" value="ECO:0007669"/>
    <property type="project" value="UniProtKB-EC"/>
</dbReference>
<keyword evidence="4 8" id="KW-0560">Oxidoreductase</keyword>
<dbReference type="GO" id="GO:0052588">
    <property type="term" value="F:diacetyl reductase ((S)-acetoin forming) (NAD+) activity"/>
    <property type="evidence" value="ECO:0007669"/>
    <property type="project" value="UniProtKB-EC"/>
</dbReference>
<dbReference type="NCBIfam" id="TIGR02415">
    <property type="entry name" value="23BDH"/>
    <property type="match status" value="1"/>
</dbReference>
<accession>A0ABT9WQN2</accession>
<name>A0ABT9WQN2_9BACI</name>
<comment type="caution">
    <text evidence="8">The sequence shown here is derived from an EMBL/GenBank/DDBJ whole genome shotgun (WGS) entry which is preliminary data.</text>
</comment>
<evidence type="ECO:0000256" key="3">
    <source>
        <dbReference type="ARBA" id="ARBA00012848"/>
    </source>
</evidence>
<evidence type="ECO:0000256" key="6">
    <source>
        <dbReference type="ARBA" id="ARBA00047315"/>
    </source>
</evidence>
<dbReference type="PANTHER" id="PTHR42760:SF121">
    <property type="entry name" value="3-OXOACYL-(ACYL-CARRIER-PROTEIN) REDUCTASE"/>
    <property type="match status" value="1"/>
</dbReference>
<dbReference type="NCBIfam" id="NF005559">
    <property type="entry name" value="PRK07231.1"/>
    <property type="match status" value="1"/>
</dbReference>
<dbReference type="SUPFAM" id="SSF51735">
    <property type="entry name" value="NAD(P)-binding Rossmann-fold domains"/>
    <property type="match status" value="1"/>
</dbReference>
<sequence>MGNEMKTAIVTGAGQGIGRAIALRLAHDGFNVVINDVNIDNAQAVSEEVKSLGRESLAIQGDISKRDQVFQLVDETVQRFGKLDVFVSNAGIAQIKPLLEVSEEDIENIFRINVFGTLYCLQAAAEQMKKQKSGKIINAASIAGKKGFALLGSYSMTKFSVVGLTQAAAQELAPFGITVNAYCPGIVGTSMWDLIDEKMGEYMNIERGAAMKKFSESITLGRVEKPEDVAKFVSYLASPDSDYMTGQSVLIDGGILFD</sequence>
<evidence type="ECO:0000313" key="9">
    <source>
        <dbReference type="Proteomes" id="UP001223586"/>
    </source>
</evidence>
<dbReference type="InterPro" id="IPR020904">
    <property type="entry name" value="Sc_DH/Rdtase_CS"/>
</dbReference>
<dbReference type="Proteomes" id="UP001223586">
    <property type="component" value="Unassembled WGS sequence"/>
</dbReference>
<dbReference type="EC" id="1.1.1.304" evidence="3"/>
<dbReference type="Gene3D" id="3.40.50.720">
    <property type="entry name" value="NAD(P)-binding Rossmann-like Domain"/>
    <property type="match status" value="1"/>
</dbReference>
<comment type="catalytic activity">
    <reaction evidence="6">
        <text>(S)-acetoin + NAD(+) = diacetyl + NADH + H(+)</text>
        <dbReference type="Rhea" id="RHEA:27286"/>
        <dbReference type="ChEBI" id="CHEBI:15378"/>
        <dbReference type="ChEBI" id="CHEBI:15687"/>
        <dbReference type="ChEBI" id="CHEBI:16583"/>
        <dbReference type="ChEBI" id="CHEBI:57540"/>
        <dbReference type="ChEBI" id="CHEBI:57945"/>
        <dbReference type="EC" id="1.1.1.304"/>
    </reaction>
</comment>
<keyword evidence="5" id="KW-0520">NAD</keyword>
<evidence type="ECO:0000256" key="5">
    <source>
        <dbReference type="ARBA" id="ARBA00023027"/>
    </source>
</evidence>
<comment type="function">
    <text evidence="1">Catalyzes the irreversible reduction of 2,3-butanediol to (S)-acetoin in the presence of NADH.</text>
</comment>
<dbReference type="PROSITE" id="PS00061">
    <property type="entry name" value="ADH_SHORT"/>
    <property type="match status" value="1"/>
</dbReference>
<evidence type="ECO:0000256" key="4">
    <source>
        <dbReference type="ARBA" id="ARBA00023002"/>
    </source>
</evidence>
<dbReference type="InterPro" id="IPR002347">
    <property type="entry name" value="SDR_fam"/>
</dbReference>
<gene>
    <name evidence="8" type="ORF">J2S08_001432</name>
</gene>
<protein>
    <recommendedName>
        <fullName evidence="3">diacetyl reductase [(S)-acetoin forming]</fullName>
        <ecNumber evidence="3">1.1.1.304</ecNumber>
    </recommendedName>
</protein>
<proteinExistence type="inferred from homology"/>
<dbReference type="InterPro" id="IPR014007">
    <property type="entry name" value="23BDH"/>
</dbReference>
<evidence type="ECO:0000256" key="2">
    <source>
        <dbReference type="ARBA" id="ARBA00006484"/>
    </source>
</evidence>
<organism evidence="8 9">
    <name type="scientific">Bacillus chungangensis</name>
    <dbReference type="NCBI Taxonomy" id="587633"/>
    <lineage>
        <taxon>Bacteria</taxon>
        <taxon>Bacillati</taxon>
        <taxon>Bacillota</taxon>
        <taxon>Bacilli</taxon>
        <taxon>Bacillales</taxon>
        <taxon>Bacillaceae</taxon>
        <taxon>Bacillus</taxon>
    </lineage>
</organism>
<reference evidence="8 9" key="1">
    <citation type="submission" date="2023-07" db="EMBL/GenBank/DDBJ databases">
        <title>Genomic Encyclopedia of Type Strains, Phase IV (KMG-IV): sequencing the most valuable type-strain genomes for metagenomic binning, comparative biology and taxonomic classification.</title>
        <authorList>
            <person name="Goeker M."/>
        </authorList>
    </citation>
    <scope>NUCLEOTIDE SEQUENCE [LARGE SCALE GENOMIC DNA]</scope>
    <source>
        <strain evidence="8 9">DSM 23837</strain>
    </source>
</reference>
<dbReference type="PANTHER" id="PTHR42760">
    <property type="entry name" value="SHORT-CHAIN DEHYDROGENASES/REDUCTASES FAMILY MEMBER"/>
    <property type="match status" value="1"/>
</dbReference>
<evidence type="ECO:0000256" key="7">
    <source>
        <dbReference type="RuleBase" id="RU000363"/>
    </source>
</evidence>
<dbReference type="Pfam" id="PF00106">
    <property type="entry name" value="adh_short"/>
    <property type="match status" value="1"/>
</dbReference>
<comment type="similarity">
    <text evidence="2 7">Belongs to the short-chain dehydrogenases/reductases (SDR) family.</text>
</comment>
<dbReference type="PRINTS" id="PR00081">
    <property type="entry name" value="GDHRDH"/>
</dbReference>
<dbReference type="RefSeq" id="WP_307228043.1">
    <property type="nucleotide sequence ID" value="NZ_JAUSTT010000007.1"/>
</dbReference>
<evidence type="ECO:0000313" key="8">
    <source>
        <dbReference type="EMBL" id="MDQ0175598.1"/>
    </source>
</evidence>
<keyword evidence="9" id="KW-1185">Reference proteome</keyword>
<dbReference type="EMBL" id="JAUSTT010000007">
    <property type="protein sequence ID" value="MDQ0175598.1"/>
    <property type="molecule type" value="Genomic_DNA"/>
</dbReference>
<dbReference type="InterPro" id="IPR036291">
    <property type="entry name" value="NAD(P)-bd_dom_sf"/>
</dbReference>
<evidence type="ECO:0000256" key="1">
    <source>
        <dbReference type="ARBA" id="ARBA00003200"/>
    </source>
</evidence>
<dbReference type="PRINTS" id="PR00080">
    <property type="entry name" value="SDRFAMILY"/>
</dbReference>